<protein>
    <submittedName>
        <fullName evidence="3">M-ORF</fullName>
    </submittedName>
</protein>
<feature type="transmembrane region" description="Helical" evidence="2">
    <location>
        <begin position="43"/>
        <end position="62"/>
    </location>
</feature>
<keyword evidence="2" id="KW-0812">Transmembrane</keyword>
<evidence type="ECO:0000256" key="2">
    <source>
        <dbReference type="SAM" id="Phobius"/>
    </source>
</evidence>
<keyword evidence="2" id="KW-1133">Transmembrane helix</keyword>
<feature type="compositionally biased region" description="Basic and acidic residues" evidence="1">
    <location>
        <begin position="188"/>
        <end position="200"/>
    </location>
</feature>
<name>A0A1Q1MMM4_9BIVA</name>
<reference evidence="3" key="1">
    <citation type="journal article" date="2017" name="Mol. Phylogenet. Evol.">
        <title>The complete maternal and paternal mitochondrial genomes of Unio crassus: Mitochondrial molecular clock and the overconfidence of molecular dating.</title>
        <authorList>
            <person name="Burzynski A."/>
            <person name="Soroka M."/>
            <person name="Mioduchowska M."/>
            <person name="Kaczmarczyk A."/>
            <person name="Sell J."/>
        </authorList>
    </citation>
    <scope>NUCLEOTIDE SEQUENCE</scope>
    <source>
        <strain evidence="3">176</strain>
    </source>
</reference>
<dbReference type="EMBL" id="KY290450">
    <property type="protein sequence ID" value="AQM37778.1"/>
    <property type="molecule type" value="Genomic_DNA"/>
</dbReference>
<organism evidence="3">
    <name type="scientific">Unio crassus</name>
    <dbReference type="NCBI Taxonomy" id="143297"/>
    <lineage>
        <taxon>Eukaryota</taxon>
        <taxon>Metazoa</taxon>
        <taxon>Spiralia</taxon>
        <taxon>Lophotrochozoa</taxon>
        <taxon>Mollusca</taxon>
        <taxon>Bivalvia</taxon>
        <taxon>Autobranchia</taxon>
        <taxon>Heteroconchia</taxon>
        <taxon>Palaeoheterodonta</taxon>
        <taxon>Unionida</taxon>
        <taxon>Unionoidea</taxon>
        <taxon>Unionidae</taxon>
        <taxon>Unioninae</taxon>
        <taxon>Unio</taxon>
    </lineage>
</organism>
<dbReference type="AlphaFoldDB" id="A0A1Q1MMM4"/>
<feature type="region of interest" description="Disordered" evidence="1">
    <location>
        <begin position="141"/>
        <end position="200"/>
    </location>
</feature>
<keyword evidence="3" id="KW-0496">Mitochondrion</keyword>
<evidence type="ECO:0000313" key="3">
    <source>
        <dbReference type="EMBL" id="AQM37778.1"/>
    </source>
</evidence>
<proteinExistence type="predicted"/>
<feature type="transmembrane region" description="Helical" evidence="2">
    <location>
        <begin position="12"/>
        <end position="37"/>
    </location>
</feature>
<keyword evidence="2" id="KW-0472">Membrane</keyword>
<sequence length="200" mass="22380">MHDIVKWVKHCFSVSPVVSAIVFFILFFVFGLMIFGLWRAIDLYWYSIYSAIMVVLMGSSWFDDKSVDSNKGEKVFAGNSPVSLDEKKVGDVVSGVETLVVDKEDSKKGMDVNDLTEIIKKAVKEGIKEAMKDFVIKEAKKKKDTVVSGDSTTPKKKSKKVLAKEMGEMVSETNNQEVTPTKKKKSKKSELVNKEVGPEK</sequence>
<evidence type="ECO:0000256" key="1">
    <source>
        <dbReference type="SAM" id="MobiDB-lite"/>
    </source>
</evidence>
<accession>A0A1Q1MMM4</accession>
<geneLocation type="mitochondrion" evidence="3"/>